<dbReference type="Pfam" id="PF00970">
    <property type="entry name" value="FAD_binding_6"/>
    <property type="match status" value="1"/>
</dbReference>
<keyword evidence="2" id="KW-0408">Iron</keyword>
<keyword evidence="7" id="KW-1185">Reference proteome</keyword>
<dbReference type="CDD" id="cd06214">
    <property type="entry name" value="PA_degradation_oxidoreductase_like"/>
    <property type="match status" value="1"/>
</dbReference>
<evidence type="ECO:0000313" key="7">
    <source>
        <dbReference type="Proteomes" id="UP000319769"/>
    </source>
</evidence>
<dbReference type="Gene3D" id="2.40.30.10">
    <property type="entry name" value="Translation factors"/>
    <property type="match status" value="1"/>
</dbReference>
<proteinExistence type="predicted"/>
<evidence type="ECO:0000259" key="5">
    <source>
        <dbReference type="PROSITE" id="PS51384"/>
    </source>
</evidence>
<dbReference type="Gene3D" id="3.40.50.80">
    <property type="entry name" value="Nucleotide-binding domain of ferredoxin-NADP reductase (FNR) module"/>
    <property type="match status" value="1"/>
</dbReference>
<feature type="transmembrane region" description="Helical" evidence="4">
    <location>
        <begin position="92"/>
        <end position="109"/>
    </location>
</feature>
<dbReference type="InterPro" id="IPR017927">
    <property type="entry name" value="FAD-bd_FR_type"/>
</dbReference>
<dbReference type="GO" id="GO:0051537">
    <property type="term" value="F:2 iron, 2 sulfur cluster binding"/>
    <property type="evidence" value="ECO:0007669"/>
    <property type="project" value="UniProtKB-KW"/>
</dbReference>
<reference evidence="6" key="1">
    <citation type="submission" date="2019-09" db="EMBL/GenBank/DDBJ databases">
        <authorList>
            <person name="Teo W.F.A."/>
            <person name="Duangmal K."/>
        </authorList>
    </citation>
    <scope>NUCLEOTIDE SEQUENCE [LARGE SCALE GENOMIC DNA]</scope>
    <source>
        <strain evidence="6">K81G1</strain>
    </source>
</reference>
<dbReference type="InterPro" id="IPR039261">
    <property type="entry name" value="FNR_nucleotide-bd"/>
</dbReference>
<dbReference type="Pfam" id="PF00175">
    <property type="entry name" value="NAD_binding_1"/>
    <property type="match status" value="1"/>
</dbReference>
<keyword evidence="4" id="KW-0812">Transmembrane</keyword>
<evidence type="ECO:0000313" key="6">
    <source>
        <dbReference type="EMBL" id="KAA9153627.1"/>
    </source>
</evidence>
<gene>
    <name evidence="6" type="ORF">FPZ12_034170</name>
</gene>
<dbReference type="PANTHER" id="PTHR47354:SF5">
    <property type="entry name" value="PROTEIN RFBI"/>
    <property type="match status" value="1"/>
</dbReference>
<dbReference type="Pfam" id="PF00487">
    <property type="entry name" value="FA_desaturase"/>
    <property type="match status" value="1"/>
</dbReference>
<evidence type="ECO:0000256" key="2">
    <source>
        <dbReference type="ARBA" id="ARBA00022714"/>
    </source>
</evidence>
<feature type="domain" description="FAD-binding FR-type" evidence="5">
    <location>
        <begin position="257"/>
        <end position="361"/>
    </location>
</feature>
<keyword evidence="2" id="KW-0001">2Fe-2S</keyword>
<sequence>MEEPDVTTVEARAFPRSRVKVPAVVTPTLVLFGAALALAVSAGWLTLAEGTTPLLTVPLEMLAMLGLFVVVHEASHHATGRLTWLNDVLGRVAVLFSSAFVSFPAARYLHLEQHRHGGSGHLTPWNLRGPRWQLPLRWMATDLWHTFAYFKRTADRPQAEVAESLALLVLLPGTLAAVAGTGNGWELLLVYLLPQRLTMLLASWWFDWFPRHQPPDACSYHSVHSRYPSLPFYRYQQAWRADREPDAAPPPAPACGGEFHRLAVTRVERPLDRVVVVSLALPPELRAEFRFSPGQHVTLRTRVEGALLERQYAVCSRPGEEELRLAIKQVPDGWLSNHATKVLAPGDELEVRPPEGSFTLTPDPREAKHFVAIAAGIGIAPVLPMLGHALATAPRCRATLLYVNRTGADTLFARELSALTRRFEGRLRVVHFRTDERDPDLRPARTGNPFDTIGSALAICFERYQPGALDSARLRFLLSARLHPAKVDEWFLCVPPPLADTVRAVLAEHHVPPDSVHGETFHVMARV</sequence>
<accession>A0A5N0UUA0</accession>
<evidence type="ECO:0000256" key="3">
    <source>
        <dbReference type="ARBA" id="ARBA00023014"/>
    </source>
</evidence>
<organism evidence="6 7">
    <name type="scientific">Amycolatopsis acidicola</name>
    <dbReference type="NCBI Taxonomy" id="2596893"/>
    <lineage>
        <taxon>Bacteria</taxon>
        <taxon>Bacillati</taxon>
        <taxon>Actinomycetota</taxon>
        <taxon>Actinomycetes</taxon>
        <taxon>Pseudonocardiales</taxon>
        <taxon>Pseudonocardiaceae</taxon>
        <taxon>Amycolatopsis</taxon>
    </lineage>
</organism>
<keyword evidence="4" id="KW-1133">Transmembrane helix</keyword>
<evidence type="ECO:0000256" key="4">
    <source>
        <dbReference type="SAM" id="Phobius"/>
    </source>
</evidence>
<dbReference type="AlphaFoldDB" id="A0A5N0UUA0"/>
<dbReference type="GO" id="GO:0016491">
    <property type="term" value="F:oxidoreductase activity"/>
    <property type="evidence" value="ECO:0007669"/>
    <property type="project" value="InterPro"/>
</dbReference>
<dbReference type="SUPFAM" id="SSF52343">
    <property type="entry name" value="Ferredoxin reductase-like, C-terminal NADP-linked domain"/>
    <property type="match status" value="1"/>
</dbReference>
<dbReference type="InterPro" id="IPR008333">
    <property type="entry name" value="Cbr1-like_FAD-bd_dom"/>
</dbReference>
<dbReference type="OrthoDB" id="9796486at2"/>
<dbReference type="SUPFAM" id="SSF63380">
    <property type="entry name" value="Riboflavin synthase domain-like"/>
    <property type="match status" value="1"/>
</dbReference>
<keyword evidence="4" id="KW-0472">Membrane</keyword>
<dbReference type="InterPro" id="IPR005804">
    <property type="entry name" value="FA_desaturase_dom"/>
</dbReference>
<keyword evidence="2" id="KW-0479">Metal-binding</keyword>
<dbReference type="InterPro" id="IPR050415">
    <property type="entry name" value="MRET"/>
</dbReference>
<evidence type="ECO:0000256" key="1">
    <source>
        <dbReference type="ARBA" id="ARBA00001974"/>
    </source>
</evidence>
<protein>
    <recommendedName>
        <fullName evidence="5">FAD-binding FR-type domain-containing protein</fullName>
    </recommendedName>
</protein>
<feature type="transmembrane region" description="Helical" evidence="4">
    <location>
        <begin position="54"/>
        <end position="72"/>
    </location>
</feature>
<name>A0A5N0UUA0_9PSEU</name>
<dbReference type="InterPro" id="IPR001433">
    <property type="entry name" value="OxRdtase_FAD/NAD-bd"/>
</dbReference>
<dbReference type="PANTHER" id="PTHR47354">
    <property type="entry name" value="NADH OXIDOREDUCTASE HCR"/>
    <property type="match status" value="1"/>
</dbReference>
<dbReference type="InterPro" id="IPR017938">
    <property type="entry name" value="Riboflavin_synthase-like_b-brl"/>
</dbReference>
<feature type="transmembrane region" description="Helical" evidence="4">
    <location>
        <begin position="24"/>
        <end position="47"/>
    </location>
</feature>
<comment type="caution">
    <text evidence="6">The sequence shown here is derived from an EMBL/GenBank/DDBJ whole genome shotgun (WGS) entry which is preliminary data.</text>
</comment>
<dbReference type="PROSITE" id="PS51384">
    <property type="entry name" value="FAD_FR"/>
    <property type="match status" value="1"/>
</dbReference>
<dbReference type="EMBL" id="VMNW02000074">
    <property type="protein sequence ID" value="KAA9153627.1"/>
    <property type="molecule type" value="Genomic_DNA"/>
</dbReference>
<dbReference type="GO" id="GO:0006629">
    <property type="term" value="P:lipid metabolic process"/>
    <property type="evidence" value="ECO:0007669"/>
    <property type="project" value="InterPro"/>
</dbReference>
<keyword evidence="3" id="KW-0411">Iron-sulfur</keyword>
<comment type="cofactor">
    <cofactor evidence="1">
        <name>FAD</name>
        <dbReference type="ChEBI" id="CHEBI:57692"/>
    </cofactor>
</comment>
<dbReference type="Proteomes" id="UP000319769">
    <property type="component" value="Unassembled WGS sequence"/>
</dbReference>